<dbReference type="RefSeq" id="WP_121900720.1">
    <property type="nucleotide sequence ID" value="NZ_REFW01000001.1"/>
</dbReference>
<sequence>MAFEEALAGVAAQVEQYRAELKTEEATKTAVVMPFISRVLGYDVFNPSEVIPEYIADVGMKKGEKVDFAIMRDGEIQILIEAKAIGAPLTLENANQLVRYFHVSSARVAVLTNGQHWHFFTDLDKPNRMDDKPFLRLDLMDIDPYTLPELKKLTKVAFDLDSVLLAAEELKYVSSLKRALREQFESPSDDFVRLLTSRVYGGPFTAKVRDLFSRLTATALQQFVNDQVNGRLKSALRGSAPIVPAAPEVAQANTAEELDDVATSDSDIETTLDELEGFHIIRAIVASEVPYDRVVSRDTKSYFGVLIDDNNRKPVCRLHFNRKQKYVGLFDEEKVERREAIERVEDLYHHAEALRATVGRYL</sequence>
<keyword evidence="3" id="KW-1185">Reference proteome</keyword>
<proteinExistence type="predicted"/>
<protein>
    <submittedName>
        <fullName evidence="2">Restriction endonuclease</fullName>
    </submittedName>
</protein>
<accession>A0A3M0GB65</accession>
<evidence type="ECO:0000313" key="2">
    <source>
        <dbReference type="EMBL" id="RMB62170.1"/>
    </source>
</evidence>
<keyword evidence="2" id="KW-0255">Endonuclease</keyword>
<dbReference type="AlphaFoldDB" id="A0A3M0GB65"/>
<dbReference type="PIRSF" id="PIRSF035009">
    <property type="entry name" value="UCP035009_HSDR_N"/>
    <property type="match status" value="1"/>
</dbReference>
<organism evidence="2 3">
    <name type="scientific">Tessaracoccus antarcticus</name>
    <dbReference type="NCBI Taxonomy" id="2479848"/>
    <lineage>
        <taxon>Bacteria</taxon>
        <taxon>Bacillati</taxon>
        <taxon>Actinomycetota</taxon>
        <taxon>Actinomycetes</taxon>
        <taxon>Propionibacteriales</taxon>
        <taxon>Propionibacteriaceae</taxon>
        <taxon>Tessaracoccus</taxon>
    </lineage>
</organism>
<dbReference type="Pfam" id="PF13588">
    <property type="entry name" value="HSDR_N_2"/>
    <property type="match status" value="1"/>
</dbReference>
<dbReference type="OrthoDB" id="9148007at2"/>
<keyword evidence="2" id="KW-0378">Hydrolase</keyword>
<evidence type="ECO:0000259" key="1">
    <source>
        <dbReference type="Pfam" id="PF13588"/>
    </source>
</evidence>
<comment type="caution">
    <text evidence="2">The sequence shown here is derived from an EMBL/GenBank/DDBJ whole genome shotgun (WGS) entry which is preliminary data.</text>
</comment>
<dbReference type="Proteomes" id="UP000275256">
    <property type="component" value="Unassembled WGS sequence"/>
</dbReference>
<evidence type="ECO:0000313" key="3">
    <source>
        <dbReference type="Proteomes" id="UP000275256"/>
    </source>
</evidence>
<dbReference type="InterPro" id="IPR017035">
    <property type="entry name" value="UCP035009_HsdR_All3000-type"/>
</dbReference>
<dbReference type="InterPro" id="IPR029464">
    <property type="entry name" value="HSDR_N"/>
</dbReference>
<name>A0A3M0GB65_9ACTN</name>
<dbReference type="EMBL" id="REFW01000001">
    <property type="protein sequence ID" value="RMB62170.1"/>
    <property type="molecule type" value="Genomic_DNA"/>
</dbReference>
<gene>
    <name evidence="2" type="ORF">EAX62_06290</name>
</gene>
<feature type="domain" description="Type I restriction enzyme R protein N-terminal" evidence="1">
    <location>
        <begin position="49"/>
        <end position="121"/>
    </location>
</feature>
<reference evidence="2 3" key="1">
    <citation type="submission" date="2018-10" db="EMBL/GenBank/DDBJ databases">
        <title>Tessaracoccus antarcticuss sp. nov., isolated from sediment.</title>
        <authorList>
            <person name="Zhou L.Y."/>
            <person name="Du Z.J."/>
        </authorList>
    </citation>
    <scope>NUCLEOTIDE SEQUENCE [LARGE SCALE GENOMIC DNA]</scope>
    <source>
        <strain evidence="2 3">JDX10</strain>
    </source>
</reference>
<dbReference type="GO" id="GO:0004519">
    <property type="term" value="F:endonuclease activity"/>
    <property type="evidence" value="ECO:0007669"/>
    <property type="project" value="UniProtKB-KW"/>
</dbReference>
<keyword evidence="2" id="KW-0540">Nuclease</keyword>